<dbReference type="OrthoDB" id="9803907at2"/>
<evidence type="ECO:0000256" key="5">
    <source>
        <dbReference type="ARBA" id="ARBA00022741"/>
    </source>
</evidence>
<dbReference type="PANTHER" id="PTHR38761:SF1">
    <property type="entry name" value="GLUTAMATE--CYSTEINE LIGASE"/>
    <property type="match status" value="1"/>
</dbReference>
<protein>
    <recommendedName>
        <fullName evidence="2 9">Glutamate--cysteine ligase</fullName>
        <ecNumber evidence="2 9">6.3.2.2</ecNumber>
    </recommendedName>
</protein>
<sequence>MFSEIGQTIFENEAVAKTFDFNMGLEVEMHRADNMGELSPETTPASISLDNSWITKDFTETMTEVVTPAANNARDAVHYLYSLNNALRNALAPNEVLWPLSMPPAFADAQKIQLAKTTPEKEAYLKRVLANMGAVNKGLPCGVHVSLSIDDRVVNMIWEKDQSRFNSKEAVRNHLYILLAQGFTRYRWLLTYLLGASPVAERNFFNPGDPQPDHPVRSLRQSHYGFDMRFAGDYTNVRRYVNRVLAGVKKKEIIDVAQFHGAIRLKSQGSFEEMEERGVNYIELRMLDLDPWSMAGIRLNTLYFLRIMASYFIMTPGLDEEAVCETITRANQLNEVVAVERPTEPTKYAPTALAFLERLELFASQLQLGPEYLEVLEDMTDRVNRPDLTPSGQMARFIKDGSLTEFGLRRALRYQKSALQSLATFKGFENMATPLSAEDLKKNLFRGSYEPSGLIQ</sequence>
<gene>
    <name evidence="11" type="ORF">BUW47_01405</name>
</gene>
<keyword evidence="6" id="KW-0067">ATP-binding</keyword>
<comment type="catalytic activity">
    <reaction evidence="7 9">
        <text>L-cysteine + L-glutamate + ATP = gamma-L-glutamyl-L-cysteine + ADP + phosphate + H(+)</text>
        <dbReference type="Rhea" id="RHEA:13285"/>
        <dbReference type="ChEBI" id="CHEBI:15378"/>
        <dbReference type="ChEBI" id="CHEBI:29985"/>
        <dbReference type="ChEBI" id="CHEBI:30616"/>
        <dbReference type="ChEBI" id="CHEBI:35235"/>
        <dbReference type="ChEBI" id="CHEBI:43474"/>
        <dbReference type="ChEBI" id="CHEBI:58173"/>
        <dbReference type="ChEBI" id="CHEBI:456216"/>
        <dbReference type="EC" id="6.3.2.2"/>
    </reaction>
</comment>
<keyword evidence="5" id="KW-0547">Nucleotide-binding</keyword>
<evidence type="ECO:0000256" key="7">
    <source>
        <dbReference type="ARBA" id="ARBA00048819"/>
    </source>
</evidence>
<dbReference type="InterPro" id="IPR007370">
    <property type="entry name" value="Glu_cys_ligase"/>
</dbReference>
<evidence type="ECO:0000256" key="4">
    <source>
        <dbReference type="ARBA" id="ARBA00022684"/>
    </source>
</evidence>
<proteinExistence type="inferred from homology"/>
<dbReference type="GO" id="GO:0046872">
    <property type="term" value="F:metal ion binding"/>
    <property type="evidence" value="ECO:0007669"/>
    <property type="project" value="TreeGrafter"/>
</dbReference>
<evidence type="ECO:0000256" key="8">
    <source>
        <dbReference type="RuleBase" id="RU003544"/>
    </source>
</evidence>
<dbReference type="EMBL" id="CP019030">
    <property type="protein sequence ID" value="APU45195.1"/>
    <property type="molecule type" value="Genomic_DNA"/>
</dbReference>
<evidence type="ECO:0000256" key="3">
    <source>
        <dbReference type="ARBA" id="ARBA00022598"/>
    </source>
</evidence>
<evidence type="ECO:0000256" key="2">
    <source>
        <dbReference type="ARBA" id="ARBA00012220"/>
    </source>
</evidence>
<accession>A0A1L7GTC1</accession>
<evidence type="ECO:0000313" key="11">
    <source>
        <dbReference type="EMBL" id="APU45195.1"/>
    </source>
</evidence>
<dbReference type="InterPro" id="IPR014746">
    <property type="entry name" value="Gln_synth/guanido_kin_cat_dom"/>
</dbReference>
<dbReference type="Proteomes" id="UP000185427">
    <property type="component" value="Chromosome"/>
</dbReference>
<dbReference type="AlphaFoldDB" id="A0A1L7GTC1"/>
<reference evidence="11 12" key="1">
    <citation type="submission" date="2016-12" db="EMBL/GenBank/DDBJ databases">
        <title>Complete Genome Sequence of Lactobacillus fermentum Strain SNUV175, a Probiotic for Treatment of Bacterial Vaginosis.</title>
        <authorList>
            <person name="Lee S."/>
            <person name="You H.J."/>
            <person name="Kwon B."/>
            <person name="Ko G."/>
        </authorList>
    </citation>
    <scope>NUCLEOTIDE SEQUENCE [LARGE SCALE GENOMIC DNA]</scope>
    <source>
        <strain evidence="11 12">SNUV175</strain>
    </source>
</reference>
<evidence type="ECO:0000256" key="9">
    <source>
        <dbReference type="RuleBase" id="RU004391"/>
    </source>
</evidence>
<comment type="pathway">
    <text evidence="1 9">Sulfur metabolism; glutathione biosynthesis; glutathione from L-cysteine and L-glutamate: step 1/2.</text>
</comment>
<comment type="similarity">
    <text evidence="8">Belongs to the glutamate--cysteine ligase type 1 family.</text>
</comment>
<dbReference type="Gene3D" id="3.30.590.20">
    <property type="match status" value="1"/>
</dbReference>
<evidence type="ECO:0000259" key="10">
    <source>
        <dbReference type="Pfam" id="PF04262"/>
    </source>
</evidence>
<evidence type="ECO:0000256" key="6">
    <source>
        <dbReference type="ARBA" id="ARBA00022840"/>
    </source>
</evidence>
<name>A0A1L7GTC1_LIMFE</name>
<keyword evidence="3 8" id="KW-0436">Ligase</keyword>
<dbReference type="PANTHER" id="PTHR38761">
    <property type="entry name" value="GLUTAMATE--CYSTEINE LIGASE"/>
    <property type="match status" value="1"/>
</dbReference>
<dbReference type="Pfam" id="PF04262">
    <property type="entry name" value="Glu_cys_ligase"/>
    <property type="match status" value="2"/>
</dbReference>
<feature type="domain" description="Glutamate--cysteine ligase" evidence="10">
    <location>
        <begin position="12"/>
        <end position="245"/>
    </location>
</feature>
<evidence type="ECO:0000256" key="1">
    <source>
        <dbReference type="ARBA" id="ARBA00005006"/>
    </source>
</evidence>
<dbReference type="GO" id="GO:0005524">
    <property type="term" value="F:ATP binding"/>
    <property type="evidence" value="ECO:0007669"/>
    <property type="project" value="UniProtKB-KW"/>
</dbReference>
<dbReference type="InterPro" id="IPR006334">
    <property type="entry name" value="Glut_cys_ligase"/>
</dbReference>
<organism evidence="11 12">
    <name type="scientific">Limosilactobacillus fermentum</name>
    <name type="common">Lactobacillus fermentum</name>
    <dbReference type="NCBI Taxonomy" id="1613"/>
    <lineage>
        <taxon>Bacteria</taxon>
        <taxon>Bacillati</taxon>
        <taxon>Bacillota</taxon>
        <taxon>Bacilli</taxon>
        <taxon>Lactobacillales</taxon>
        <taxon>Lactobacillaceae</taxon>
        <taxon>Limosilactobacillus</taxon>
    </lineage>
</organism>
<dbReference type="SUPFAM" id="SSF55931">
    <property type="entry name" value="Glutamine synthetase/guanido kinase"/>
    <property type="match status" value="1"/>
</dbReference>
<dbReference type="GO" id="GO:0006750">
    <property type="term" value="P:glutathione biosynthetic process"/>
    <property type="evidence" value="ECO:0007669"/>
    <property type="project" value="UniProtKB-UniPathway"/>
</dbReference>
<evidence type="ECO:0000313" key="12">
    <source>
        <dbReference type="Proteomes" id="UP000185427"/>
    </source>
</evidence>
<dbReference type="GO" id="GO:0005829">
    <property type="term" value="C:cytosol"/>
    <property type="evidence" value="ECO:0007669"/>
    <property type="project" value="TreeGrafter"/>
</dbReference>
<keyword evidence="4 8" id="KW-0317">Glutathione biosynthesis</keyword>
<dbReference type="GO" id="GO:0004357">
    <property type="term" value="F:glutamate-cysteine ligase activity"/>
    <property type="evidence" value="ECO:0007669"/>
    <property type="project" value="UniProtKB-EC"/>
</dbReference>
<dbReference type="EC" id="6.3.2.2" evidence="2 9"/>
<feature type="domain" description="Glutamate--cysteine ligase" evidence="10">
    <location>
        <begin position="259"/>
        <end position="319"/>
    </location>
</feature>
<dbReference type="UniPathway" id="UPA00142">
    <property type="reaction ID" value="UER00209"/>
</dbReference>
<dbReference type="RefSeq" id="WP_075667091.1">
    <property type="nucleotide sequence ID" value="NZ_CP019030.1"/>
</dbReference>